<evidence type="ECO:0000313" key="4">
    <source>
        <dbReference type="Proteomes" id="UP000195402"/>
    </source>
</evidence>
<dbReference type="FunFam" id="3.40.50.2000:FF:000037">
    <property type="entry name" value="Glycosyltransferase"/>
    <property type="match status" value="1"/>
</dbReference>
<dbReference type="AlphaFoldDB" id="A0A200QG08"/>
<dbReference type="InterPro" id="IPR050481">
    <property type="entry name" value="UDP-glycosyltransf_plant"/>
</dbReference>
<dbReference type="PANTHER" id="PTHR48049:SF91">
    <property type="entry name" value="UDP-GLYCOSYLTRANSFERASE 79B7-RELATED"/>
    <property type="match status" value="1"/>
</dbReference>
<dbReference type="STRING" id="56857.A0A200QG08"/>
<evidence type="ECO:0000313" key="3">
    <source>
        <dbReference type="EMBL" id="OVA09365.1"/>
    </source>
</evidence>
<dbReference type="OMA" id="FYDSAHW"/>
<evidence type="ECO:0000256" key="2">
    <source>
        <dbReference type="ARBA" id="ARBA00022679"/>
    </source>
</evidence>
<sequence length="294" mass="33237">MFPWLAMGHLTPYLHLSNKLSERGHKISFFAPTKTISKLEYLNLHPHLISFVPLVVPYVDGLPLGVETMSDIPPSTAHFFPVAFHRLQNQVEYLLHHLKPDFVFYDFAGWIPALTRPLGIKSIHHFIVSAASWDNWLGGFKAGSVLYCAFGSERVLRKDQFQELVLGFELTAMPFFVALKPPAGAMTVDEALSEGFEERVCGRGVVHRGWVQQPQILAHPSVGYFVSHCEFVSLWESLMNDCQIVLIPNIKEQYLNAMILSGDLKVAVEVKRREEDGWFTKEGVRSAVKAVMDE</sequence>
<dbReference type="Gene3D" id="3.40.50.2000">
    <property type="entry name" value="Glycogen Phosphorylase B"/>
    <property type="match status" value="2"/>
</dbReference>
<protein>
    <submittedName>
        <fullName evidence="3">UDP-glucuronosyl/UDP-glucosyltransferase</fullName>
    </submittedName>
</protein>
<dbReference type="CDD" id="cd03784">
    <property type="entry name" value="GT1_Gtf-like"/>
    <property type="match status" value="1"/>
</dbReference>
<evidence type="ECO:0000256" key="1">
    <source>
        <dbReference type="ARBA" id="ARBA00009995"/>
    </source>
</evidence>
<comment type="caution">
    <text evidence="3">The sequence shown here is derived from an EMBL/GenBank/DDBJ whole genome shotgun (WGS) entry which is preliminary data.</text>
</comment>
<dbReference type="InterPro" id="IPR002213">
    <property type="entry name" value="UDP_glucos_trans"/>
</dbReference>
<dbReference type="InParanoid" id="A0A200QG08"/>
<dbReference type="EMBL" id="MVGT01002091">
    <property type="protein sequence ID" value="OVA09365.1"/>
    <property type="molecule type" value="Genomic_DNA"/>
</dbReference>
<comment type="similarity">
    <text evidence="1">Belongs to the UDP-glycosyltransferase family.</text>
</comment>
<name>A0A200QG08_MACCD</name>
<dbReference type="SUPFAM" id="SSF53756">
    <property type="entry name" value="UDP-Glycosyltransferase/glycogen phosphorylase"/>
    <property type="match status" value="1"/>
</dbReference>
<dbReference type="Pfam" id="PF00201">
    <property type="entry name" value="UDPGT"/>
    <property type="match status" value="1"/>
</dbReference>
<dbReference type="GO" id="GO:0035251">
    <property type="term" value="F:UDP-glucosyltransferase activity"/>
    <property type="evidence" value="ECO:0007669"/>
    <property type="project" value="InterPro"/>
</dbReference>
<keyword evidence="4" id="KW-1185">Reference proteome</keyword>
<keyword evidence="2 3" id="KW-0808">Transferase</keyword>
<accession>A0A200QG08</accession>
<organism evidence="3 4">
    <name type="scientific">Macleaya cordata</name>
    <name type="common">Five-seeded plume-poppy</name>
    <name type="synonym">Bocconia cordata</name>
    <dbReference type="NCBI Taxonomy" id="56857"/>
    <lineage>
        <taxon>Eukaryota</taxon>
        <taxon>Viridiplantae</taxon>
        <taxon>Streptophyta</taxon>
        <taxon>Embryophyta</taxon>
        <taxon>Tracheophyta</taxon>
        <taxon>Spermatophyta</taxon>
        <taxon>Magnoliopsida</taxon>
        <taxon>Ranunculales</taxon>
        <taxon>Papaveraceae</taxon>
        <taxon>Papaveroideae</taxon>
        <taxon>Macleaya</taxon>
    </lineage>
</organism>
<reference evidence="3 4" key="1">
    <citation type="journal article" date="2017" name="Mol. Plant">
        <title>The Genome of Medicinal Plant Macleaya cordata Provides New Insights into Benzylisoquinoline Alkaloids Metabolism.</title>
        <authorList>
            <person name="Liu X."/>
            <person name="Liu Y."/>
            <person name="Huang P."/>
            <person name="Ma Y."/>
            <person name="Qing Z."/>
            <person name="Tang Q."/>
            <person name="Cao H."/>
            <person name="Cheng P."/>
            <person name="Zheng Y."/>
            <person name="Yuan Z."/>
            <person name="Zhou Y."/>
            <person name="Liu J."/>
            <person name="Tang Z."/>
            <person name="Zhuo Y."/>
            <person name="Zhang Y."/>
            <person name="Yu L."/>
            <person name="Huang J."/>
            <person name="Yang P."/>
            <person name="Peng Q."/>
            <person name="Zhang J."/>
            <person name="Jiang W."/>
            <person name="Zhang Z."/>
            <person name="Lin K."/>
            <person name="Ro D.K."/>
            <person name="Chen X."/>
            <person name="Xiong X."/>
            <person name="Shang Y."/>
            <person name="Huang S."/>
            <person name="Zeng J."/>
        </authorList>
    </citation>
    <scope>NUCLEOTIDE SEQUENCE [LARGE SCALE GENOMIC DNA]</scope>
    <source>
        <strain evidence="4">cv. BLH2017</strain>
        <tissue evidence="3">Root</tissue>
    </source>
</reference>
<dbReference type="OrthoDB" id="5835829at2759"/>
<proteinExistence type="inferred from homology"/>
<dbReference type="PANTHER" id="PTHR48049">
    <property type="entry name" value="GLYCOSYLTRANSFERASE"/>
    <property type="match status" value="1"/>
</dbReference>
<gene>
    <name evidence="3" type="ORF">BVC80_8915g12</name>
</gene>
<dbReference type="Proteomes" id="UP000195402">
    <property type="component" value="Unassembled WGS sequence"/>
</dbReference>